<dbReference type="Gene3D" id="3.40.50.300">
    <property type="entry name" value="P-loop containing nucleotide triphosphate hydrolases"/>
    <property type="match status" value="1"/>
</dbReference>
<keyword evidence="3" id="KW-1185">Reference proteome</keyword>
<dbReference type="EMBL" id="VCAZ01000014">
    <property type="protein sequence ID" value="TSK49665.1"/>
    <property type="molecule type" value="Genomic_DNA"/>
</dbReference>
<proteinExistence type="predicted"/>
<evidence type="ECO:0000313" key="3">
    <source>
        <dbReference type="Proteomes" id="UP000319801"/>
    </source>
</evidence>
<dbReference type="Pfam" id="PF13671">
    <property type="entry name" value="AAA_33"/>
    <property type="match status" value="1"/>
</dbReference>
<dbReference type="OrthoDB" id="3231855at2759"/>
<feature type="compositionally biased region" description="Polar residues" evidence="1">
    <location>
        <begin position="192"/>
        <end position="202"/>
    </location>
</feature>
<feature type="region of interest" description="Disordered" evidence="1">
    <location>
        <begin position="451"/>
        <end position="470"/>
    </location>
</feature>
<sequence>MPNVTPAGSSPPPVSGRVEDPQLFIQAKTVRTFTNDVPGLGLPEQQSVSGLVVVEEPNHSPKRLNTGDEKTSGKVQPGSCDHPKKREEVIKEISISSTAFIGPACRPQPALEDELSEFYKELEQVDQPDTVDGNIDGVFQSWPPRDTVDRNVSRSWAPPHAVDGKSSNVSHSWAPQDAVDGQSQHKGHFWSPLNNPPSIKQNVNDHRNSYRPYPATRQQPHYRNSPQWRPQSYDTTCAWSNPPSLQNHWQHPPPNIHFYPPPRSGAPTPHPPYSQHHRHPCIQPENLQPALSHSPAFYNPNEAFERRHYEEQNYQKMWNDEPSFVLILMRGLPGSGKSTLARQISSRGPSGLILSTDDYFYQKDGYHFDPTLLGNAHDWNHNRAKKAMLEGRTPIIIDNTNVQAWEMKPYVSVALEMGYRVERNHHGVPKESIANMLDRFELPISVDVVMNSSEPSQKRKDHPFRPYRHR</sequence>
<evidence type="ECO:0000256" key="1">
    <source>
        <dbReference type="SAM" id="MobiDB-lite"/>
    </source>
</evidence>
<protein>
    <submittedName>
        <fullName evidence="2">NEDD4-binding protein 2-like 2</fullName>
    </submittedName>
</protein>
<dbReference type="PANTHER" id="PTHR13308:SF23">
    <property type="entry name" value="NEDD4-BINDING PROTEIN 2-LIKE 2"/>
    <property type="match status" value="1"/>
</dbReference>
<dbReference type="GO" id="GO:0003714">
    <property type="term" value="F:transcription corepressor activity"/>
    <property type="evidence" value="ECO:0007669"/>
    <property type="project" value="TreeGrafter"/>
</dbReference>
<feature type="region of interest" description="Disordered" evidence="1">
    <location>
        <begin position="1"/>
        <end position="20"/>
    </location>
</feature>
<dbReference type="PANTHER" id="PTHR13308">
    <property type="entry name" value="NEDD4-BINDING PROTEIN 2-LIKE 1"/>
    <property type="match status" value="1"/>
</dbReference>
<evidence type="ECO:0000313" key="2">
    <source>
        <dbReference type="EMBL" id="TSK49665.1"/>
    </source>
</evidence>
<comment type="caution">
    <text evidence="2">The sequence shown here is derived from an EMBL/GenBank/DDBJ whole genome shotgun (WGS) entry which is preliminary data.</text>
</comment>
<dbReference type="GO" id="GO:0005634">
    <property type="term" value="C:nucleus"/>
    <property type="evidence" value="ECO:0007669"/>
    <property type="project" value="TreeGrafter"/>
</dbReference>
<feature type="compositionally biased region" description="Polar residues" evidence="1">
    <location>
        <begin position="216"/>
        <end position="229"/>
    </location>
</feature>
<dbReference type="AlphaFoldDB" id="A0A556TRS6"/>
<dbReference type="SUPFAM" id="SSF52540">
    <property type="entry name" value="P-loop containing nucleoside triphosphate hydrolases"/>
    <property type="match status" value="1"/>
</dbReference>
<reference evidence="2 3" key="1">
    <citation type="journal article" date="2019" name="Genome Biol. Evol.">
        <title>Whole-Genome Sequencing of the Giant Devil Catfish, Bagarius yarrelli.</title>
        <authorList>
            <person name="Jiang W."/>
            <person name="Lv Y."/>
            <person name="Cheng L."/>
            <person name="Yang K."/>
            <person name="Chao B."/>
            <person name="Wang X."/>
            <person name="Li Y."/>
            <person name="Pan X."/>
            <person name="You X."/>
            <person name="Zhang Y."/>
            <person name="Yang J."/>
            <person name="Li J."/>
            <person name="Zhang X."/>
            <person name="Liu S."/>
            <person name="Sun C."/>
            <person name="Yang J."/>
            <person name="Shi Q."/>
        </authorList>
    </citation>
    <scope>NUCLEOTIDE SEQUENCE [LARGE SCALE GENOMIC DNA]</scope>
    <source>
        <strain evidence="2">JWS20170419001</strain>
        <tissue evidence="2">Muscle</tissue>
    </source>
</reference>
<dbReference type="InterPro" id="IPR027417">
    <property type="entry name" value="P-loop_NTPase"/>
</dbReference>
<accession>A0A556TRS6</accession>
<feature type="compositionally biased region" description="Basic residues" evidence="1">
    <location>
        <begin position="459"/>
        <end position="470"/>
    </location>
</feature>
<dbReference type="GO" id="GO:0000122">
    <property type="term" value="P:negative regulation of transcription by RNA polymerase II"/>
    <property type="evidence" value="ECO:0007669"/>
    <property type="project" value="TreeGrafter"/>
</dbReference>
<feature type="region of interest" description="Disordered" evidence="1">
    <location>
        <begin position="55"/>
        <end position="85"/>
    </location>
</feature>
<dbReference type="Proteomes" id="UP000319801">
    <property type="component" value="Unassembled WGS sequence"/>
</dbReference>
<name>A0A556TRS6_BAGYA</name>
<organism evidence="2 3">
    <name type="scientific">Bagarius yarrelli</name>
    <name type="common">Goonch</name>
    <name type="synonym">Bagrus yarrelli</name>
    <dbReference type="NCBI Taxonomy" id="175774"/>
    <lineage>
        <taxon>Eukaryota</taxon>
        <taxon>Metazoa</taxon>
        <taxon>Chordata</taxon>
        <taxon>Craniata</taxon>
        <taxon>Vertebrata</taxon>
        <taxon>Euteleostomi</taxon>
        <taxon>Actinopterygii</taxon>
        <taxon>Neopterygii</taxon>
        <taxon>Teleostei</taxon>
        <taxon>Ostariophysi</taxon>
        <taxon>Siluriformes</taxon>
        <taxon>Sisoridae</taxon>
        <taxon>Sisorinae</taxon>
        <taxon>Bagarius</taxon>
    </lineage>
</organism>
<dbReference type="InterPro" id="IPR026302">
    <property type="entry name" value="NEDD4-bd_p2"/>
</dbReference>
<gene>
    <name evidence="2" type="ORF">Baya_4867</name>
</gene>
<feature type="region of interest" description="Disordered" evidence="1">
    <location>
        <begin position="125"/>
        <end position="229"/>
    </location>
</feature>